<dbReference type="AlphaFoldDB" id="A0A6M5YM29"/>
<evidence type="ECO:0000313" key="2">
    <source>
        <dbReference type="Proteomes" id="UP000503447"/>
    </source>
</evidence>
<gene>
    <name evidence="1" type="ORF">FTUN_1906</name>
</gene>
<dbReference type="RefSeq" id="WP_171470399.1">
    <property type="nucleotide sequence ID" value="NZ_CP053452.2"/>
</dbReference>
<dbReference type="KEGG" id="ftj:FTUN_1906"/>
<accession>A0A6M5YM29</accession>
<evidence type="ECO:0000313" key="1">
    <source>
        <dbReference type="EMBL" id="QJW94386.1"/>
    </source>
</evidence>
<organism evidence="1 2">
    <name type="scientific">Frigoriglobus tundricola</name>
    <dbReference type="NCBI Taxonomy" id="2774151"/>
    <lineage>
        <taxon>Bacteria</taxon>
        <taxon>Pseudomonadati</taxon>
        <taxon>Planctomycetota</taxon>
        <taxon>Planctomycetia</taxon>
        <taxon>Gemmatales</taxon>
        <taxon>Gemmataceae</taxon>
        <taxon>Frigoriglobus</taxon>
    </lineage>
</organism>
<dbReference type="EMBL" id="CP053452">
    <property type="protein sequence ID" value="QJW94386.1"/>
    <property type="molecule type" value="Genomic_DNA"/>
</dbReference>
<dbReference type="Proteomes" id="UP000503447">
    <property type="component" value="Chromosome"/>
</dbReference>
<protein>
    <recommendedName>
        <fullName evidence="3">DUF4760 domain-containing protein</fullName>
    </recommendedName>
</protein>
<reference evidence="2" key="1">
    <citation type="submission" date="2020-05" db="EMBL/GenBank/DDBJ databases">
        <title>Frigoriglobus tundricola gen. nov., sp. nov., a psychrotolerant cellulolytic planctomycete of the family Gemmataceae with two divergent copies of 16S rRNA gene.</title>
        <authorList>
            <person name="Kulichevskaya I.S."/>
            <person name="Ivanova A.A."/>
            <person name="Naumoff D.G."/>
            <person name="Beletsky A.V."/>
            <person name="Rijpstra W.I.C."/>
            <person name="Sinninghe Damste J.S."/>
            <person name="Mardanov A.V."/>
            <person name="Ravin N.V."/>
            <person name="Dedysh S.N."/>
        </authorList>
    </citation>
    <scope>NUCLEOTIDE SEQUENCE [LARGE SCALE GENOMIC DNA]</scope>
    <source>
        <strain evidence="2">PL17</strain>
    </source>
</reference>
<evidence type="ECO:0008006" key="3">
    <source>
        <dbReference type="Google" id="ProtNLM"/>
    </source>
</evidence>
<proteinExistence type="predicted"/>
<keyword evidence="2" id="KW-1185">Reference proteome</keyword>
<name>A0A6M5YM29_9BACT</name>
<sequence>MIFSAISTLTGIVSAAAVLASLLLVRRQLQESHVYQQALIQQGRASRSADIAMRLMSPDFAEAYHSCMCGDTDVTPTQLVQFIGYCRAVFLVAEDSYLQHRDGLLDEPGFNSFGRSLRSLFESPGMKAAWAILRERYDSEFATYMDSVVNEARHRPIVIQHALWKATVSNINGPTCEAREAA</sequence>